<dbReference type="EMBL" id="NBBI01000001">
    <property type="protein sequence ID" value="OWK33912.1"/>
    <property type="molecule type" value="Genomic_DNA"/>
</dbReference>
<evidence type="ECO:0000313" key="3">
    <source>
        <dbReference type="Proteomes" id="UP000197290"/>
    </source>
</evidence>
<name>A0A245ZW27_9SPHN</name>
<dbReference type="Proteomes" id="UP000197290">
    <property type="component" value="Unassembled WGS sequence"/>
</dbReference>
<accession>A0A245ZW27</accession>
<proteinExistence type="predicted"/>
<gene>
    <name evidence="2" type="ORF">SPDO_08010</name>
</gene>
<protein>
    <submittedName>
        <fullName evidence="2">Uncharacterized protein</fullName>
    </submittedName>
</protein>
<sequence>MCYKGETHARASVSMSGDRPARSRGRVAVAATLALLAAACGETADEQPAAANQAQAASVGADKDPVIAAALRDQIMVDPKLVQQANADTLRPPAQPESLGLPPENVADAAFKAEAGALKTAPAASDKCPQCAAARRALTLGALAASQGASANCVRNTAYSANWANRLPQSVPLYPDARVTEAAGADQQGCALRVVSFVSAAPPQRLLDWYHTRTSEAGYRNGHGMEGADHVLAGTRPAAAFMLHVRRRDGGGTSVDLMVDDAR</sequence>
<evidence type="ECO:0000313" key="2">
    <source>
        <dbReference type="EMBL" id="OWK33912.1"/>
    </source>
</evidence>
<comment type="caution">
    <text evidence="2">The sequence shown here is derived from an EMBL/GenBank/DDBJ whole genome shotgun (WGS) entry which is preliminary data.</text>
</comment>
<keyword evidence="3" id="KW-1185">Reference proteome</keyword>
<evidence type="ECO:0000256" key="1">
    <source>
        <dbReference type="SAM" id="MobiDB-lite"/>
    </source>
</evidence>
<dbReference type="AlphaFoldDB" id="A0A245ZW27"/>
<feature type="region of interest" description="Disordered" evidence="1">
    <location>
        <begin position="1"/>
        <end position="23"/>
    </location>
</feature>
<organism evidence="2 3">
    <name type="scientific">Sphingomonas dokdonensis</name>
    <dbReference type="NCBI Taxonomy" id="344880"/>
    <lineage>
        <taxon>Bacteria</taxon>
        <taxon>Pseudomonadati</taxon>
        <taxon>Pseudomonadota</taxon>
        <taxon>Alphaproteobacteria</taxon>
        <taxon>Sphingomonadales</taxon>
        <taxon>Sphingomonadaceae</taxon>
        <taxon>Sphingomonas</taxon>
    </lineage>
</organism>
<reference evidence="2 3" key="1">
    <citation type="submission" date="2017-03" db="EMBL/GenBank/DDBJ databases">
        <title>Genome sequence of Sphingomonas dokdonensis DSM 21029.</title>
        <authorList>
            <person name="Poehlein A."/>
            <person name="Wuebbeler J.H."/>
            <person name="Steinbuechel A."/>
            <person name="Daniel R."/>
        </authorList>
    </citation>
    <scope>NUCLEOTIDE SEQUENCE [LARGE SCALE GENOMIC DNA]</scope>
    <source>
        <strain evidence="2 3">DSM 21029</strain>
    </source>
</reference>